<dbReference type="HAMAP" id="MF_01547">
    <property type="entry name" value="RNA_methyltr_E"/>
    <property type="match status" value="1"/>
</dbReference>
<proteinExistence type="inferred from homology"/>
<dbReference type="GO" id="GO:0008650">
    <property type="term" value="F:rRNA (uridine-2'-O-)-methyltransferase activity"/>
    <property type="evidence" value="ECO:0007669"/>
    <property type="project" value="TreeGrafter"/>
</dbReference>
<dbReference type="InterPro" id="IPR015507">
    <property type="entry name" value="rRNA-MeTfrase_E"/>
</dbReference>
<evidence type="ECO:0000256" key="3">
    <source>
        <dbReference type="ARBA" id="ARBA00022552"/>
    </source>
</evidence>
<dbReference type="OrthoDB" id="20105at2759"/>
<feature type="domain" description="Ribosomal RNA methyltransferase FtsJ" evidence="10">
    <location>
        <begin position="97"/>
        <end position="282"/>
    </location>
</feature>
<keyword evidence="6" id="KW-0949">S-adenosyl-L-methionine</keyword>
<evidence type="ECO:0000256" key="7">
    <source>
        <dbReference type="ARBA" id="ARBA00022946"/>
    </source>
</evidence>
<dbReference type="FunFam" id="3.40.50.150:FF:000129">
    <property type="entry name" value="Mitochondrial rRNA methyltransferase 2"/>
    <property type="match status" value="1"/>
</dbReference>
<dbReference type="EMBL" id="CH933806">
    <property type="protein sequence ID" value="EDW16076.2"/>
    <property type="molecule type" value="Genomic_DNA"/>
</dbReference>
<evidence type="ECO:0000313" key="12">
    <source>
        <dbReference type="Proteomes" id="UP000009192"/>
    </source>
</evidence>
<evidence type="ECO:0000256" key="4">
    <source>
        <dbReference type="ARBA" id="ARBA00022603"/>
    </source>
</evidence>
<evidence type="ECO:0000256" key="5">
    <source>
        <dbReference type="ARBA" id="ARBA00022679"/>
    </source>
</evidence>
<dbReference type="InterPro" id="IPR029063">
    <property type="entry name" value="SAM-dependent_MTases_sf"/>
</dbReference>
<evidence type="ECO:0000256" key="6">
    <source>
        <dbReference type="ARBA" id="ARBA00022691"/>
    </source>
</evidence>
<evidence type="ECO:0000256" key="8">
    <source>
        <dbReference type="ARBA" id="ARBA00023128"/>
    </source>
</evidence>
<dbReference type="eggNOG" id="KOG4589">
    <property type="taxonomic scope" value="Eukaryota"/>
</dbReference>
<dbReference type="PANTHER" id="PTHR10920:SF18">
    <property type="entry name" value="RRNA METHYLTRANSFERASE 2, MITOCHONDRIAL"/>
    <property type="match status" value="1"/>
</dbReference>
<evidence type="ECO:0000313" key="11">
    <source>
        <dbReference type="EMBL" id="EDW16076.2"/>
    </source>
</evidence>
<name>B4K4S3_DROMO</name>
<dbReference type="GO" id="GO:1902775">
    <property type="term" value="P:mitochondrial large ribosomal subunit assembly"/>
    <property type="evidence" value="ECO:0007669"/>
    <property type="project" value="EnsemblMetazoa"/>
</dbReference>
<dbReference type="InParanoid" id="B4K4S3"/>
<keyword evidence="12" id="KW-1185">Reference proteome</keyword>
<reference evidence="11 12" key="1">
    <citation type="journal article" date="2007" name="Nature">
        <title>Evolution of genes and genomes on the Drosophila phylogeny.</title>
        <authorList>
            <consortium name="Drosophila 12 Genomes Consortium"/>
            <person name="Clark A.G."/>
            <person name="Eisen M.B."/>
            <person name="Smith D.R."/>
            <person name="Bergman C.M."/>
            <person name="Oliver B."/>
            <person name="Markow T.A."/>
            <person name="Kaufman T.C."/>
            <person name="Kellis M."/>
            <person name="Gelbart W."/>
            <person name="Iyer V.N."/>
            <person name="Pollard D.A."/>
            <person name="Sackton T.B."/>
            <person name="Larracuente A.M."/>
            <person name="Singh N.D."/>
            <person name="Abad J.P."/>
            <person name="Abt D.N."/>
            <person name="Adryan B."/>
            <person name="Aguade M."/>
            <person name="Akashi H."/>
            <person name="Anderson W.W."/>
            <person name="Aquadro C.F."/>
            <person name="Ardell D.H."/>
            <person name="Arguello R."/>
            <person name="Artieri C.G."/>
            <person name="Barbash D.A."/>
            <person name="Barker D."/>
            <person name="Barsanti P."/>
            <person name="Batterham P."/>
            <person name="Batzoglou S."/>
            <person name="Begun D."/>
            <person name="Bhutkar A."/>
            <person name="Blanco E."/>
            <person name="Bosak S.A."/>
            <person name="Bradley R.K."/>
            <person name="Brand A.D."/>
            <person name="Brent M.R."/>
            <person name="Brooks A.N."/>
            <person name="Brown R.H."/>
            <person name="Butlin R.K."/>
            <person name="Caggese C."/>
            <person name="Calvi B.R."/>
            <person name="Bernardo de Carvalho A."/>
            <person name="Caspi A."/>
            <person name="Castrezana S."/>
            <person name="Celniker S.E."/>
            <person name="Chang J.L."/>
            <person name="Chapple C."/>
            <person name="Chatterji S."/>
            <person name="Chinwalla A."/>
            <person name="Civetta A."/>
            <person name="Clifton S.W."/>
            <person name="Comeron J.M."/>
            <person name="Costello J.C."/>
            <person name="Coyne J.A."/>
            <person name="Daub J."/>
            <person name="David R.G."/>
            <person name="Delcher A.L."/>
            <person name="Delehaunty K."/>
            <person name="Do C.B."/>
            <person name="Ebling H."/>
            <person name="Edwards K."/>
            <person name="Eickbush T."/>
            <person name="Evans J.D."/>
            <person name="Filipski A."/>
            <person name="Findeiss S."/>
            <person name="Freyhult E."/>
            <person name="Fulton L."/>
            <person name="Fulton R."/>
            <person name="Garcia A.C."/>
            <person name="Gardiner A."/>
            <person name="Garfield D.A."/>
            <person name="Garvin B.E."/>
            <person name="Gibson G."/>
            <person name="Gilbert D."/>
            <person name="Gnerre S."/>
            <person name="Godfrey J."/>
            <person name="Good R."/>
            <person name="Gotea V."/>
            <person name="Gravely B."/>
            <person name="Greenberg A.J."/>
            <person name="Griffiths-Jones S."/>
            <person name="Gross S."/>
            <person name="Guigo R."/>
            <person name="Gustafson E.A."/>
            <person name="Haerty W."/>
            <person name="Hahn M.W."/>
            <person name="Halligan D.L."/>
            <person name="Halpern A.L."/>
            <person name="Halter G.M."/>
            <person name="Han M.V."/>
            <person name="Heger A."/>
            <person name="Hillier L."/>
            <person name="Hinrichs A.S."/>
            <person name="Holmes I."/>
            <person name="Hoskins R.A."/>
            <person name="Hubisz M.J."/>
            <person name="Hultmark D."/>
            <person name="Huntley M.A."/>
            <person name="Jaffe D.B."/>
            <person name="Jagadeeshan S."/>
            <person name="Jeck W.R."/>
            <person name="Johnson J."/>
            <person name="Jones C.D."/>
            <person name="Jordan W.C."/>
            <person name="Karpen G.H."/>
            <person name="Kataoka E."/>
            <person name="Keightley P.D."/>
            <person name="Kheradpour P."/>
            <person name="Kirkness E.F."/>
            <person name="Koerich L.B."/>
            <person name="Kristiansen K."/>
            <person name="Kudrna D."/>
            <person name="Kulathinal R.J."/>
            <person name="Kumar S."/>
            <person name="Kwok R."/>
            <person name="Lander E."/>
            <person name="Langley C.H."/>
            <person name="Lapoint R."/>
            <person name="Lazzaro B.P."/>
            <person name="Lee S.J."/>
            <person name="Levesque L."/>
            <person name="Li R."/>
            <person name="Lin C.F."/>
            <person name="Lin M.F."/>
            <person name="Lindblad-Toh K."/>
            <person name="Llopart A."/>
            <person name="Long M."/>
            <person name="Low L."/>
            <person name="Lozovsky E."/>
            <person name="Lu J."/>
            <person name="Luo M."/>
            <person name="Machado C.A."/>
            <person name="Makalowski W."/>
            <person name="Marzo M."/>
            <person name="Matsuda M."/>
            <person name="Matzkin L."/>
            <person name="McAllister B."/>
            <person name="McBride C.S."/>
            <person name="McKernan B."/>
            <person name="McKernan K."/>
            <person name="Mendez-Lago M."/>
            <person name="Minx P."/>
            <person name="Mollenhauer M.U."/>
            <person name="Montooth K."/>
            <person name="Mount S.M."/>
            <person name="Mu X."/>
            <person name="Myers E."/>
            <person name="Negre B."/>
            <person name="Newfeld S."/>
            <person name="Nielsen R."/>
            <person name="Noor M.A."/>
            <person name="O'Grady P."/>
            <person name="Pachter L."/>
            <person name="Papaceit M."/>
            <person name="Parisi M.J."/>
            <person name="Parisi M."/>
            <person name="Parts L."/>
            <person name="Pedersen J.S."/>
            <person name="Pesole G."/>
            <person name="Phillippy A.M."/>
            <person name="Ponting C.P."/>
            <person name="Pop M."/>
            <person name="Porcelli D."/>
            <person name="Powell J.R."/>
            <person name="Prohaska S."/>
            <person name="Pruitt K."/>
            <person name="Puig M."/>
            <person name="Quesneville H."/>
            <person name="Ram K.R."/>
            <person name="Rand D."/>
            <person name="Rasmussen M.D."/>
            <person name="Reed L.K."/>
            <person name="Reenan R."/>
            <person name="Reily A."/>
            <person name="Remington K.A."/>
            <person name="Rieger T.T."/>
            <person name="Ritchie M.G."/>
            <person name="Robin C."/>
            <person name="Rogers Y.H."/>
            <person name="Rohde C."/>
            <person name="Rozas J."/>
            <person name="Rubenfield M.J."/>
            <person name="Ruiz A."/>
            <person name="Russo S."/>
            <person name="Salzberg S.L."/>
            <person name="Sanchez-Gracia A."/>
            <person name="Saranga D.J."/>
            <person name="Sato H."/>
            <person name="Schaeffer S.W."/>
            <person name="Schatz M.C."/>
            <person name="Schlenke T."/>
            <person name="Schwartz R."/>
            <person name="Segarra C."/>
            <person name="Singh R.S."/>
            <person name="Sirot L."/>
            <person name="Sirota M."/>
            <person name="Sisneros N.B."/>
            <person name="Smith C.D."/>
            <person name="Smith T.F."/>
            <person name="Spieth J."/>
            <person name="Stage D.E."/>
            <person name="Stark A."/>
            <person name="Stephan W."/>
            <person name="Strausberg R.L."/>
            <person name="Strempel S."/>
            <person name="Sturgill D."/>
            <person name="Sutton G."/>
            <person name="Sutton G.G."/>
            <person name="Tao W."/>
            <person name="Teichmann S."/>
            <person name="Tobari Y.N."/>
            <person name="Tomimura Y."/>
            <person name="Tsolas J.M."/>
            <person name="Valente V.L."/>
            <person name="Venter E."/>
            <person name="Venter J.C."/>
            <person name="Vicario S."/>
            <person name="Vieira F.G."/>
            <person name="Vilella A.J."/>
            <person name="Villasante A."/>
            <person name="Walenz B."/>
            <person name="Wang J."/>
            <person name="Wasserman M."/>
            <person name="Watts T."/>
            <person name="Wilson D."/>
            <person name="Wilson R.K."/>
            <person name="Wing R.A."/>
            <person name="Wolfner M.F."/>
            <person name="Wong A."/>
            <person name="Wong G.K."/>
            <person name="Wu C.I."/>
            <person name="Wu G."/>
            <person name="Yamamoto D."/>
            <person name="Yang H.P."/>
            <person name="Yang S.P."/>
            <person name="Yorke J.A."/>
            <person name="Yoshida K."/>
            <person name="Zdobnov E."/>
            <person name="Zhang P."/>
            <person name="Zhang Y."/>
            <person name="Zimin A.V."/>
            <person name="Baldwin J."/>
            <person name="Abdouelleil A."/>
            <person name="Abdulkadir J."/>
            <person name="Abebe A."/>
            <person name="Abera B."/>
            <person name="Abreu J."/>
            <person name="Acer S.C."/>
            <person name="Aftuck L."/>
            <person name="Alexander A."/>
            <person name="An P."/>
            <person name="Anderson E."/>
            <person name="Anderson S."/>
            <person name="Arachi H."/>
            <person name="Azer M."/>
            <person name="Bachantsang P."/>
            <person name="Barry A."/>
            <person name="Bayul T."/>
            <person name="Berlin A."/>
            <person name="Bessette D."/>
            <person name="Bloom T."/>
            <person name="Blye J."/>
            <person name="Boguslavskiy L."/>
            <person name="Bonnet C."/>
            <person name="Boukhgalter B."/>
            <person name="Bourzgui I."/>
            <person name="Brown A."/>
            <person name="Cahill P."/>
            <person name="Channer S."/>
            <person name="Cheshatsang Y."/>
            <person name="Chuda L."/>
            <person name="Citroen M."/>
            <person name="Collymore A."/>
            <person name="Cooke P."/>
            <person name="Costello M."/>
            <person name="D'Aco K."/>
            <person name="Daza R."/>
            <person name="De Haan G."/>
            <person name="DeGray S."/>
            <person name="DeMaso C."/>
            <person name="Dhargay N."/>
            <person name="Dooley K."/>
            <person name="Dooley E."/>
            <person name="Doricent M."/>
            <person name="Dorje P."/>
            <person name="Dorjee K."/>
            <person name="Dupes A."/>
            <person name="Elong R."/>
            <person name="Falk J."/>
            <person name="Farina A."/>
            <person name="Faro S."/>
            <person name="Ferguson D."/>
            <person name="Fisher S."/>
            <person name="Foley C.D."/>
            <person name="Franke A."/>
            <person name="Friedrich D."/>
            <person name="Gadbois L."/>
            <person name="Gearin G."/>
            <person name="Gearin C.R."/>
            <person name="Giannoukos G."/>
            <person name="Goode T."/>
            <person name="Graham J."/>
            <person name="Grandbois E."/>
            <person name="Grewal S."/>
            <person name="Gyaltsen K."/>
            <person name="Hafez N."/>
            <person name="Hagos B."/>
            <person name="Hall J."/>
            <person name="Henson C."/>
            <person name="Hollinger A."/>
            <person name="Honan T."/>
            <person name="Huard M.D."/>
            <person name="Hughes L."/>
            <person name="Hurhula B."/>
            <person name="Husby M.E."/>
            <person name="Kamat A."/>
            <person name="Kanga B."/>
            <person name="Kashin S."/>
            <person name="Khazanovich D."/>
            <person name="Kisner P."/>
            <person name="Lance K."/>
            <person name="Lara M."/>
            <person name="Lee W."/>
            <person name="Lennon N."/>
            <person name="Letendre F."/>
            <person name="LeVine R."/>
            <person name="Lipovsky A."/>
            <person name="Liu X."/>
            <person name="Liu J."/>
            <person name="Liu S."/>
            <person name="Lokyitsang T."/>
            <person name="Lokyitsang Y."/>
            <person name="Lubonja R."/>
            <person name="Lui A."/>
            <person name="MacDonald P."/>
            <person name="Magnisalis V."/>
            <person name="Maru K."/>
            <person name="Matthews C."/>
            <person name="McCusker W."/>
            <person name="McDonough S."/>
            <person name="Mehta T."/>
            <person name="Meldrim J."/>
            <person name="Meneus L."/>
            <person name="Mihai O."/>
            <person name="Mihalev A."/>
            <person name="Mihova T."/>
            <person name="Mittelman R."/>
            <person name="Mlenga V."/>
            <person name="Montmayeur A."/>
            <person name="Mulrain L."/>
            <person name="Navidi A."/>
            <person name="Naylor J."/>
            <person name="Negash T."/>
            <person name="Nguyen T."/>
            <person name="Nguyen N."/>
            <person name="Nicol R."/>
            <person name="Norbu C."/>
            <person name="Norbu N."/>
            <person name="Novod N."/>
            <person name="O'Neill B."/>
            <person name="Osman S."/>
            <person name="Markiewicz E."/>
            <person name="Oyono O.L."/>
            <person name="Patti C."/>
            <person name="Phunkhang P."/>
            <person name="Pierre F."/>
            <person name="Priest M."/>
            <person name="Raghuraman S."/>
            <person name="Rege F."/>
            <person name="Reyes R."/>
            <person name="Rise C."/>
            <person name="Rogov P."/>
            <person name="Ross K."/>
            <person name="Ryan E."/>
            <person name="Settipalli S."/>
            <person name="Shea T."/>
            <person name="Sherpa N."/>
            <person name="Shi L."/>
            <person name="Shih D."/>
            <person name="Sparrow T."/>
            <person name="Spaulding J."/>
            <person name="Stalker J."/>
            <person name="Stange-Thomann N."/>
            <person name="Stavropoulos S."/>
            <person name="Stone C."/>
            <person name="Strader C."/>
            <person name="Tesfaye S."/>
            <person name="Thomson T."/>
            <person name="Thoulutsang Y."/>
            <person name="Thoulutsang D."/>
            <person name="Topham K."/>
            <person name="Topping I."/>
            <person name="Tsamla T."/>
            <person name="Vassiliev H."/>
            <person name="Vo A."/>
            <person name="Wangchuk T."/>
            <person name="Wangdi T."/>
            <person name="Weiand M."/>
            <person name="Wilkinson J."/>
            <person name="Wilson A."/>
            <person name="Yadav S."/>
            <person name="Young G."/>
            <person name="Yu Q."/>
            <person name="Zembek L."/>
            <person name="Zhong D."/>
            <person name="Zimmer A."/>
            <person name="Zwirko Z."/>
            <person name="Jaffe D.B."/>
            <person name="Alvarez P."/>
            <person name="Brockman W."/>
            <person name="Butler J."/>
            <person name="Chin C."/>
            <person name="Gnerre S."/>
            <person name="Grabherr M."/>
            <person name="Kleber M."/>
            <person name="Mauceli E."/>
            <person name="MacCallum I."/>
        </authorList>
    </citation>
    <scope>NUCLEOTIDE SEQUENCE [LARGE SCALE GENOMIC DNA]</scope>
    <source>
        <strain evidence="12">Tucson 15081-1352.22</strain>
    </source>
</reference>
<dbReference type="InterPro" id="IPR002877">
    <property type="entry name" value="RNA_MeTrfase_FtsJ_dom"/>
</dbReference>
<dbReference type="KEGG" id="dmo:Dmoj_GI22429"/>
<comment type="subcellular location">
    <subcellularLocation>
        <location evidence="1">Mitochondrion</location>
    </subcellularLocation>
</comment>
<keyword evidence="4 11" id="KW-0489">Methyltransferase</keyword>
<evidence type="ECO:0000256" key="1">
    <source>
        <dbReference type="ARBA" id="ARBA00004173"/>
    </source>
</evidence>
<dbReference type="FunCoup" id="B4K4S3">
    <property type="interactions" value="1752"/>
</dbReference>
<dbReference type="Gene3D" id="3.40.50.150">
    <property type="entry name" value="Vaccinia Virus protein VP39"/>
    <property type="match status" value="1"/>
</dbReference>
<sequence>MELVKLKIPKMRNILNTLQYAHFSAHCNSCFVYCCTMRQPVVSSWNLLVKRFLHTNNAVQFAKQQPNNLKGKSKSSQDWLTRQLADPYVEKARMLNFRCRSAFKLLEMDDKYKILKPGDVVLDCGAAPGSWTQVAAERTNANGKTERMPRGAVYSIDLLHFHAVPGATIFGGMDFTSPLAQQRLRESLAGRSVNCVLSDMAPNATGVRMLDQESITNLCYEVLRFALAMSAPQANLVVKIWDNGDVPKLERDILCYYEKVKRVKPRASRGDSAEHFLLARGFKGLAPTAT</sequence>
<dbReference type="Pfam" id="PF01728">
    <property type="entry name" value="FtsJ"/>
    <property type="match status" value="1"/>
</dbReference>
<dbReference type="GO" id="GO:0005759">
    <property type="term" value="C:mitochondrial matrix"/>
    <property type="evidence" value="ECO:0007669"/>
    <property type="project" value="UniProtKB-ARBA"/>
</dbReference>
<keyword evidence="7" id="KW-0809">Transit peptide</keyword>
<keyword evidence="5 11" id="KW-0808">Transferase</keyword>
<gene>
    <name evidence="11" type="primary">Dmoj\GI22429</name>
    <name evidence="11" type="ORF">Dmoj_GI22429</name>
</gene>
<dbReference type="Proteomes" id="UP000009192">
    <property type="component" value="Unassembled WGS sequence"/>
</dbReference>
<dbReference type="AlphaFoldDB" id="B4K4S3"/>
<dbReference type="SUPFAM" id="SSF53335">
    <property type="entry name" value="S-adenosyl-L-methionine-dependent methyltransferases"/>
    <property type="match status" value="1"/>
</dbReference>
<dbReference type="PANTHER" id="PTHR10920">
    <property type="entry name" value="RIBOSOMAL RNA METHYLTRANSFERASE"/>
    <property type="match status" value="1"/>
</dbReference>
<organism evidence="11 12">
    <name type="scientific">Drosophila mojavensis</name>
    <name type="common">Fruit fly</name>
    <dbReference type="NCBI Taxonomy" id="7230"/>
    <lineage>
        <taxon>Eukaryota</taxon>
        <taxon>Metazoa</taxon>
        <taxon>Ecdysozoa</taxon>
        <taxon>Arthropoda</taxon>
        <taxon>Hexapoda</taxon>
        <taxon>Insecta</taxon>
        <taxon>Pterygota</taxon>
        <taxon>Neoptera</taxon>
        <taxon>Endopterygota</taxon>
        <taxon>Diptera</taxon>
        <taxon>Brachycera</taxon>
        <taxon>Muscomorpha</taxon>
        <taxon>Ephydroidea</taxon>
        <taxon>Drosophilidae</taxon>
        <taxon>Drosophila</taxon>
    </lineage>
</organism>
<protein>
    <recommendedName>
        <fullName evidence="9">rRNA methyltransferase 2, mitochondrial</fullName>
    </recommendedName>
</protein>
<keyword evidence="8" id="KW-0496">Mitochondrion</keyword>
<evidence type="ECO:0000256" key="9">
    <source>
        <dbReference type="ARBA" id="ARBA00041184"/>
    </source>
</evidence>
<evidence type="ECO:0000256" key="2">
    <source>
        <dbReference type="ARBA" id="ARBA00009258"/>
    </source>
</evidence>
<evidence type="ECO:0000259" key="10">
    <source>
        <dbReference type="Pfam" id="PF01728"/>
    </source>
</evidence>
<comment type="similarity">
    <text evidence="2">Belongs to the class I-like SAM-binding methyltransferase superfamily. RNA methyltransferase RlmE family.</text>
</comment>
<dbReference type="InterPro" id="IPR050082">
    <property type="entry name" value="RNA_methyltr_RlmE"/>
</dbReference>
<dbReference type="HOGENOM" id="CLU_009422_4_2_1"/>
<accession>B4K4S3</accession>
<keyword evidence="3" id="KW-0698">rRNA processing</keyword>